<protein>
    <submittedName>
        <fullName evidence="1">Uncharacterized protein</fullName>
    </submittedName>
</protein>
<accession>A0ABR2GCU0</accession>
<organism evidence="1 2">
    <name type="scientific">Hibiscus sabdariffa</name>
    <name type="common">roselle</name>
    <dbReference type="NCBI Taxonomy" id="183260"/>
    <lineage>
        <taxon>Eukaryota</taxon>
        <taxon>Viridiplantae</taxon>
        <taxon>Streptophyta</taxon>
        <taxon>Embryophyta</taxon>
        <taxon>Tracheophyta</taxon>
        <taxon>Spermatophyta</taxon>
        <taxon>Magnoliopsida</taxon>
        <taxon>eudicotyledons</taxon>
        <taxon>Gunneridae</taxon>
        <taxon>Pentapetalae</taxon>
        <taxon>rosids</taxon>
        <taxon>malvids</taxon>
        <taxon>Malvales</taxon>
        <taxon>Malvaceae</taxon>
        <taxon>Malvoideae</taxon>
        <taxon>Hibiscus</taxon>
    </lineage>
</organism>
<dbReference type="EMBL" id="JBBPBM010000001">
    <property type="protein sequence ID" value="KAK8600625.1"/>
    <property type="molecule type" value="Genomic_DNA"/>
</dbReference>
<reference evidence="1 2" key="1">
    <citation type="journal article" date="2024" name="G3 (Bethesda)">
        <title>Genome assembly of Hibiscus sabdariffa L. provides insights into metabolisms of medicinal natural products.</title>
        <authorList>
            <person name="Kim T."/>
        </authorList>
    </citation>
    <scope>NUCLEOTIDE SEQUENCE [LARGE SCALE GENOMIC DNA]</scope>
    <source>
        <strain evidence="1">TK-2024</strain>
        <tissue evidence="1">Old leaves</tissue>
    </source>
</reference>
<gene>
    <name evidence="1" type="ORF">V6N12_050478</name>
</gene>
<evidence type="ECO:0000313" key="2">
    <source>
        <dbReference type="Proteomes" id="UP001472677"/>
    </source>
</evidence>
<sequence>MVFGFLPRIFQAVPSSHSWSLIVSKSSSSRTSKLVYTGAVIGQVHSIACVEFQHPVEIGAGWLPSKAEPAKIVEPFVDDWLQAVVGLGIFEEKSMFVPSAFGSNLLVINACRGSEEMADAFSDADLTASCSGRENLPLVLQWFTAVKYLPF</sequence>
<proteinExistence type="predicted"/>
<dbReference type="Proteomes" id="UP001472677">
    <property type="component" value="Unassembled WGS sequence"/>
</dbReference>
<keyword evidence="2" id="KW-1185">Reference proteome</keyword>
<comment type="caution">
    <text evidence="1">The sequence shown here is derived from an EMBL/GenBank/DDBJ whole genome shotgun (WGS) entry which is preliminary data.</text>
</comment>
<name>A0ABR2GCU0_9ROSI</name>
<evidence type="ECO:0000313" key="1">
    <source>
        <dbReference type="EMBL" id="KAK8600625.1"/>
    </source>
</evidence>